<feature type="domain" description="DUF6531" evidence="4">
    <location>
        <begin position="8"/>
        <end position="78"/>
    </location>
</feature>
<feature type="domain" description="Type VII secretion system protein EssD-like" evidence="3">
    <location>
        <begin position="1036"/>
        <end position="1142"/>
    </location>
</feature>
<evidence type="ECO:0000256" key="2">
    <source>
        <dbReference type="SAM" id="MobiDB-lite"/>
    </source>
</evidence>
<feature type="region of interest" description="Disordered" evidence="2">
    <location>
        <begin position="1155"/>
        <end position="1174"/>
    </location>
</feature>
<dbReference type="PANTHER" id="PTHR32305:SF15">
    <property type="entry name" value="PROTEIN RHSA-RELATED"/>
    <property type="match status" value="1"/>
</dbReference>
<dbReference type="InterPro" id="IPR050708">
    <property type="entry name" value="T6SS_VgrG/RHS"/>
</dbReference>
<protein>
    <submittedName>
        <fullName evidence="6">DNA/RNA non-specific endonuclease</fullName>
    </submittedName>
</protein>
<dbReference type="InterPro" id="IPR044929">
    <property type="entry name" value="DNA/RNA_non-sp_Endonuclease_sf"/>
</dbReference>
<dbReference type="InterPro" id="IPR022385">
    <property type="entry name" value="Rhs_assc_core"/>
</dbReference>
<name>A0ABX7NF52_9BACT</name>
<dbReference type="InterPro" id="IPR045351">
    <property type="entry name" value="DUF6531"/>
</dbReference>
<dbReference type="Pfam" id="PF20148">
    <property type="entry name" value="DUF6531"/>
    <property type="match status" value="1"/>
</dbReference>
<dbReference type="InterPro" id="IPR031325">
    <property type="entry name" value="RHS_repeat"/>
</dbReference>
<keyword evidence="6" id="KW-0540">Nuclease</keyword>
<dbReference type="EMBL" id="CP071091">
    <property type="protein sequence ID" value="QSQ14918.1"/>
    <property type="molecule type" value="Genomic_DNA"/>
</dbReference>
<dbReference type="InterPro" id="IPR006530">
    <property type="entry name" value="YD"/>
</dbReference>
<feature type="domain" description="Teneurin-like YD-shell" evidence="5">
    <location>
        <begin position="538"/>
        <end position="680"/>
    </location>
</feature>
<dbReference type="PANTHER" id="PTHR32305">
    <property type="match status" value="1"/>
</dbReference>
<evidence type="ECO:0000313" key="7">
    <source>
        <dbReference type="Proteomes" id="UP000663090"/>
    </source>
</evidence>
<dbReference type="Pfam" id="PF05593">
    <property type="entry name" value="RHS_repeat"/>
    <property type="match status" value="2"/>
</dbReference>
<dbReference type="Gene3D" id="3.40.570.10">
    <property type="entry name" value="Extracellular Endonuclease, subunit A"/>
    <property type="match status" value="1"/>
</dbReference>
<keyword evidence="6" id="KW-0378">Hydrolase</keyword>
<dbReference type="NCBIfam" id="TIGR01643">
    <property type="entry name" value="YD_repeat_2x"/>
    <property type="match status" value="9"/>
</dbReference>
<reference evidence="6 7" key="1">
    <citation type="submission" date="2021-02" db="EMBL/GenBank/DDBJ databases">
        <title>De Novo genome assembly of isolated myxobacteria.</title>
        <authorList>
            <person name="Stevens D.C."/>
        </authorList>
    </citation>
    <scope>NUCLEOTIDE SEQUENCE [LARGE SCALE GENOMIC DNA]</scope>
    <source>
        <strain evidence="6 7">SCHIC003</strain>
    </source>
</reference>
<dbReference type="RefSeq" id="WP_206716668.1">
    <property type="nucleotide sequence ID" value="NZ_CP071091.1"/>
</dbReference>
<gene>
    <name evidence="6" type="ORF">JY572_02200</name>
</gene>
<dbReference type="SUPFAM" id="SSF63829">
    <property type="entry name" value="Calcium-dependent phosphotriesterase"/>
    <property type="match status" value="1"/>
</dbReference>
<dbReference type="Pfam" id="PF13930">
    <property type="entry name" value="Endonuclea_NS_2"/>
    <property type="match status" value="1"/>
</dbReference>
<evidence type="ECO:0000313" key="6">
    <source>
        <dbReference type="EMBL" id="QSQ14918.1"/>
    </source>
</evidence>
<feature type="domain" description="Teneurin-like YD-shell" evidence="5">
    <location>
        <begin position="806"/>
        <end position="1003"/>
    </location>
</feature>
<dbReference type="GO" id="GO:0004519">
    <property type="term" value="F:endonuclease activity"/>
    <property type="evidence" value="ECO:0007669"/>
    <property type="project" value="UniProtKB-KW"/>
</dbReference>
<keyword evidence="1" id="KW-0677">Repeat</keyword>
<evidence type="ECO:0000259" key="3">
    <source>
        <dbReference type="Pfam" id="PF13930"/>
    </source>
</evidence>
<dbReference type="Gene3D" id="2.180.10.10">
    <property type="entry name" value="RHS repeat-associated core"/>
    <property type="match status" value="3"/>
</dbReference>
<dbReference type="Pfam" id="PF25023">
    <property type="entry name" value="TEN_YD-shell"/>
    <property type="match status" value="4"/>
</dbReference>
<feature type="domain" description="Teneurin-like YD-shell" evidence="5">
    <location>
        <begin position="121"/>
        <end position="251"/>
    </location>
</feature>
<sequence>MTQRVSVGHPIDVVTGVLFHEMTDRVLRGRVNVSFGRRYSTAMLPESGGMLGPGWFSPYEMKIRRDLEGYRMLSREGESEYTFDDRQGVLAQGQAVRNPGAFMELRREEAQLVVTAWTPDGQSVVRYLFRDRTDGRWSPLVSVQDVTGQGVDVEHDARGRIVALRERRSRRAFHLAYDGTGRLAALHGDASRSSAPLVRYRYVDGRLTEVIDGAGFTSSYAYDSAGRMVREVTRTGAVWTFTFDVQGRCTQARGQDGFDEKTLEYLPAKRMTRVTDSRGATWSYEYSAAGQVERTTTPLGRVWASQFDDLGRQVSIAEPGGAVRAFEYDEASHFRAVTGPEGKSLYAFNAHHQLVRFTDAMGGAWQRKYSREARLETITNPLGHRWTFSWDERGDLVQLDYPDGGRRRFTHDVNGDVLRESGVMSGPWTYTYGPLGELLDSLTPLGDVTRREYDARGLLVSVLHPDERRTRFEYDAGGLLLRAVRPDGSIFVYRRSGCSRRLTQFSHGAQVLRYQWSQEPSLLTEVINAAGESHSFEYDEDGRLSREVTADGREVLYAYDAGGNLSERTEAGRTTRFAHDLLGLPTQVTYADGATVDIAHDALGRLTRVADAQVELTYERDALGRKLVEKSNDFVVERTFDPMGRVLDRKTSLGHDTRYDYDRDGRLAAMAVGGQQIHFKRDGIGRETSRVLPGGAQVRSAYDTQHRPIRKEVLLAGGSVPSVDRRSQYDMMGRPTRVTDKRWGTSEYSYDAAGWLTSFSDAEGREQYVRDGAGHLVRVETSEAAPPGRSTKTVPPHKDERELAAGGRLLAQDGLSYEYDAWGRVTQLTDRSAPSVQAAWRYSWDTRGRLESVTRPDGAVWRYTYDPFNRRLSKEGPQGQTRFHWDGDVLVHAQRDSELTTWDFLPNAHELVSQRDKGSTLFAVTDHLGVPQELVTEEGRVGWASKLGPFGTPRNEDAPLAECPLRYPGQWADAESGLSYNRHRYYAPWSAQYLSPDPLQLFDDPNGAYGYSTNPLQWTDPLGLINVTYDAYDTVRDRPGGVYAEISPSDIGTGSHATYTPTGFNNAHPDHHERGHLIGRQLGGDGTDCRNIAILTSGTNSPLMRDIETRIRNHIETTGNPVNLLVVPHYDGDSNIPTHLTYVAEDAVTKAILHEDPIPNGQHKKSYNGGACTH</sequence>
<evidence type="ECO:0000259" key="4">
    <source>
        <dbReference type="Pfam" id="PF20148"/>
    </source>
</evidence>
<dbReference type="Proteomes" id="UP000663090">
    <property type="component" value="Chromosome"/>
</dbReference>
<dbReference type="InterPro" id="IPR044927">
    <property type="entry name" value="Endonuclea_NS_2"/>
</dbReference>
<keyword evidence="7" id="KW-1185">Reference proteome</keyword>
<feature type="domain" description="Teneurin-like YD-shell" evidence="5">
    <location>
        <begin position="328"/>
        <end position="477"/>
    </location>
</feature>
<dbReference type="NCBIfam" id="TIGR03696">
    <property type="entry name" value="Rhs_assc_core"/>
    <property type="match status" value="1"/>
</dbReference>
<accession>A0ABX7NF52</accession>
<keyword evidence="6" id="KW-0255">Endonuclease</keyword>
<proteinExistence type="predicted"/>
<evidence type="ECO:0000259" key="5">
    <source>
        <dbReference type="Pfam" id="PF25023"/>
    </source>
</evidence>
<organism evidence="6 7">
    <name type="scientific">Myxococcus landrumensis</name>
    <dbReference type="NCBI Taxonomy" id="2813577"/>
    <lineage>
        <taxon>Bacteria</taxon>
        <taxon>Pseudomonadati</taxon>
        <taxon>Myxococcota</taxon>
        <taxon>Myxococcia</taxon>
        <taxon>Myxococcales</taxon>
        <taxon>Cystobacterineae</taxon>
        <taxon>Myxococcaceae</taxon>
        <taxon>Myxococcus</taxon>
    </lineage>
</organism>
<dbReference type="InterPro" id="IPR056823">
    <property type="entry name" value="TEN-like_YD-shell"/>
</dbReference>
<evidence type="ECO:0000256" key="1">
    <source>
        <dbReference type="ARBA" id="ARBA00022737"/>
    </source>
</evidence>